<dbReference type="Pfam" id="PF19295">
    <property type="entry name" value="SufBD_N"/>
    <property type="match status" value="1"/>
</dbReference>
<evidence type="ECO:0000256" key="1">
    <source>
        <dbReference type="ARBA" id="ARBA00043967"/>
    </source>
</evidence>
<accession>H5SHY7</accession>
<dbReference type="EMBL" id="AP011729">
    <property type="protein sequence ID" value="BAL55773.1"/>
    <property type="molecule type" value="Genomic_DNA"/>
</dbReference>
<organism evidence="4">
    <name type="scientific">uncultured Acetothermia bacterium</name>
    <dbReference type="NCBI Taxonomy" id="236499"/>
    <lineage>
        <taxon>Bacteria</taxon>
        <taxon>Candidatus Bipolaricaulota</taxon>
        <taxon>environmental samples</taxon>
    </lineage>
</organism>
<dbReference type="PANTHER" id="PTHR30508">
    <property type="entry name" value="FES CLUSTER ASSEMBLY PROTEIN SUF"/>
    <property type="match status" value="1"/>
</dbReference>
<dbReference type="InterPro" id="IPR011542">
    <property type="entry name" value="SUF_FeS_clus_asmbl_SufD"/>
</dbReference>
<dbReference type="AlphaFoldDB" id="H5SHY7"/>
<dbReference type="SUPFAM" id="SSF101960">
    <property type="entry name" value="Stabilizer of iron transporter SufD"/>
    <property type="match status" value="1"/>
</dbReference>
<dbReference type="Pfam" id="PF01458">
    <property type="entry name" value="SUFBD_core"/>
    <property type="match status" value="1"/>
</dbReference>
<feature type="domain" description="SUF system FeS cluster assembly SufBD N-terminal" evidence="3">
    <location>
        <begin position="76"/>
        <end position="157"/>
    </location>
</feature>
<dbReference type="InterPro" id="IPR055346">
    <property type="entry name" value="Fe-S_cluster_assembly_SufBD"/>
</dbReference>
<proteinExistence type="inferred from homology"/>
<evidence type="ECO:0000259" key="3">
    <source>
        <dbReference type="Pfam" id="PF19295"/>
    </source>
</evidence>
<dbReference type="InterPro" id="IPR037284">
    <property type="entry name" value="SUF_FeS_clus_asmbl_SufBD_sf"/>
</dbReference>
<gene>
    <name evidence="4" type="ORF">HGMM_F31E01C09</name>
</gene>
<dbReference type="InterPro" id="IPR045595">
    <property type="entry name" value="SufBD_N"/>
</dbReference>
<reference evidence="4" key="1">
    <citation type="journal article" date="2005" name="Environ. Microbiol.">
        <title>Genetic and functional properties of uncultivated thermophilic crenarchaeotes from a subsurface gold mine as revealed by analysis of genome fragments.</title>
        <authorList>
            <person name="Nunoura T."/>
            <person name="Hirayama H."/>
            <person name="Takami H."/>
            <person name="Oida H."/>
            <person name="Nishi S."/>
            <person name="Shimamura S."/>
            <person name="Suzuki Y."/>
            <person name="Inagaki F."/>
            <person name="Takai K."/>
            <person name="Nealson K.H."/>
            <person name="Horikoshi K."/>
        </authorList>
    </citation>
    <scope>NUCLEOTIDE SEQUENCE</scope>
</reference>
<dbReference type="InterPro" id="IPR000825">
    <property type="entry name" value="SUF_FeS_clus_asmbl_SufBD_core"/>
</dbReference>
<protein>
    <submittedName>
        <fullName evidence="4">FeS assembly protein SufD</fullName>
    </submittedName>
</protein>
<evidence type="ECO:0000313" key="4">
    <source>
        <dbReference type="EMBL" id="BAL55773.1"/>
    </source>
</evidence>
<dbReference type="NCBIfam" id="TIGR01981">
    <property type="entry name" value="sufD"/>
    <property type="match status" value="1"/>
</dbReference>
<feature type="domain" description="SUF system FeS cluster assembly SufBD core" evidence="2">
    <location>
        <begin position="167"/>
        <end position="395"/>
    </location>
</feature>
<dbReference type="GO" id="GO:0016226">
    <property type="term" value="P:iron-sulfur cluster assembly"/>
    <property type="evidence" value="ECO:0007669"/>
    <property type="project" value="InterPro"/>
</dbReference>
<dbReference type="PANTHER" id="PTHR30508:SF1">
    <property type="entry name" value="UPF0051 PROTEIN ABCI8, CHLOROPLASTIC-RELATED"/>
    <property type="match status" value="1"/>
</dbReference>
<comment type="similarity">
    <text evidence="1">Belongs to the iron-sulfur cluster assembly SufBD family.</text>
</comment>
<sequence length="422" mass="47047">MNRLSVEVIKDRAAQHGEPAWLLQKRLEAFEALQELPLPESRYTKIRGLDLSAFALTAQNANGARVSEFATEREAVHIQIDGKVLTTQVPEPVRAKGIIFCDMRTAVREHPDLVQQYLFQAVSPHEDKMTALVGALASTGIFIYIPKGTVLAEPLRLVYLLDEPLGAALTHQVIVVESGSRVTVLEEAYAKHPTALGPHLHAAISEMYLGDEAQVQFGALQNWNEETYSFVRRRARVGRDAKLHWTIGWLGGKLTRSVVESQLVGPGAEMEDIQVLFGRHKQHFDLTSSLRNMAPHVKGEIHMKGVMKDQSRAVMYGFIKVNPEAQQSNSYQLAQGLLLNDGAHCDAIPGLEIEANDVRATHGASIGPIDEEQIFYLMSRGLDREQAKRTIVEGFLTPTLEQIPIAGVRERFHAFVEQKWNE</sequence>
<evidence type="ECO:0000259" key="2">
    <source>
        <dbReference type="Pfam" id="PF01458"/>
    </source>
</evidence>
<name>H5SHY7_9BACT</name>
<reference evidence="4" key="2">
    <citation type="journal article" date="2012" name="PLoS ONE">
        <title>A Deeply Branching Thermophilic Bacterium with an Ancient Acetyl-CoA Pathway Dominates a Subsurface Ecosystem.</title>
        <authorList>
            <person name="Takami H."/>
            <person name="Noguchi H."/>
            <person name="Takaki Y."/>
            <person name="Uchiyama I."/>
            <person name="Toyoda A."/>
            <person name="Nishi S."/>
            <person name="Chee G.-J."/>
            <person name="Arai W."/>
            <person name="Nunoura T."/>
            <person name="Itoh T."/>
            <person name="Hattori M."/>
            <person name="Takai K."/>
        </authorList>
    </citation>
    <scope>NUCLEOTIDE SEQUENCE</scope>
</reference>